<dbReference type="GeneID" id="36511495"/>
<dbReference type="AlphaFoldDB" id="A0A2R4WZ53"/>
<evidence type="ECO:0000313" key="3">
    <source>
        <dbReference type="Proteomes" id="UP000244727"/>
    </source>
</evidence>
<accession>A0A2R4WZ53</accession>
<evidence type="ECO:0000256" key="1">
    <source>
        <dbReference type="SAM" id="MobiDB-lite"/>
    </source>
</evidence>
<protein>
    <submittedName>
        <fullName evidence="2">Uncharacterized protein</fullName>
    </submittedName>
</protein>
<feature type="region of interest" description="Disordered" evidence="1">
    <location>
        <begin position="42"/>
        <end position="83"/>
    </location>
</feature>
<dbReference type="Proteomes" id="UP000244727">
    <property type="component" value="Chromosome"/>
</dbReference>
<evidence type="ECO:0000313" key="2">
    <source>
        <dbReference type="EMBL" id="AWB26804.1"/>
    </source>
</evidence>
<proteinExistence type="predicted"/>
<name>A0A2R4WZ53_9EURY</name>
<dbReference type="EMBL" id="CP028858">
    <property type="protein sequence ID" value="AWB26804.1"/>
    <property type="molecule type" value="Genomic_DNA"/>
</dbReference>
<keyword evidence="3" id="KW-1185">Reference proteome</keyword>
<organism evidence="2 3">
    <name type="scientific">Halococcoides cellulosivorans</name>
    <dbReference type="NCBI Taxonomy" id="1679096"/>
    <lineage>
        <taxon>Archaea</taxon>
        <taxon>Methanobacteriati</taxon>
        <taxon>Methanobacteriota</taxon>
        <taxon>Stenosarchaea group</taxon>
        <taxon>Halobacteria</taxon>
        <taxon>Halobacteriales</taxon>
        <taxon>Haloarculaceae</taxon>
        <taxon>Halococcoides</taxon>
    </lineage>
</organism>
<feature type="compositionally biased region" description="Low complexity" evidence="1">
    <location>
        <begin position="42"/>
        <end position="54"/>
    </location>
</feature>
<dbReference type="KEGG" id="harc:HARCEL1_03270"/>
<sequence length="101" mass="10888">MAEVVLELEADLLDELQSAALDRGFDGRGAYIRWVLEHHAALDPPAGDPAADLGQSSEPSLDPEADESNVVVPEDTTGADDDDVARALEEIEDELDEDDEE</sequence>
<dbReference type="RefSeq" id="WP_108381173.1">
    <property type="nucleotide sequence ID" value="NZ_CP028858.1"/>
</dbReference>
<gene>
    <name evidence="2" type="ORF">HARCEL1_03270</name>
</gene>
<reference evidence="2 3" key="1">
    <citation type="submission" date="2018-04" db="EMBL/GenBank/DDBJ databases">
        <title>Halococcoides cellulosivorans gen. nov., sp. nov., an extremely halophilic cellulose-utilizing haloarchaeon from hypersaline lakes.</title>
        <authorList>
            <person name="Sorokin D.Y."/>
            <person name="Toshchakov S.V."/>
            <person name="Samarov N.I."/>
            <person name="Korzhenkov A."/>
            <person name="Kublanov I.V."/>
        </authorList>
    </citation>
    <scope>NUCLEOTIDE SEQUENCE [LARGE SCALE GENOMIC DNA]</scope>
    <source>
        <strain evidence="2 3">HArcel1</strain>
    </source>
</reference>